<organism evidence="1 2">
    <name type="scientific">Guyanagaster necrorhizus</name>
    <dbReference type="NCBI Taxonomy" id="856835"/>
    <lineage>
        <taxon>Eukaryota</taxon>
        <taxon>Fungi</taxon>
        <taxon>Dikarya</taxon>
        <taxon>Basidiomycota</taxon>
        <taxon>Agaricomycotina</taxon>
        <taxon>Agaricomycetes</taxon>
        <taxon>Agaricomycetidae</taxon>
        <taxon>Agaricales</taxon>
        <taxon>Marasmiineae</taxon>
        <taxon>Physalacriaceae</taxon>
        <taxon>Guyanagaster</taxon>
    </lineage>
</organism>
<protein>
    <submittedName>
        <fullName evidence="1">Uncharacterized protein</fullName>
    </submittedName>
</protein>
<sequence length="233" mass="26643">MNHWTNKPGYRRRVLWSYFSEENMQKEKRQRQEFAHRETEMVGVAQPPISTFDSRPRAAVYDVAGNLFMRVELLELFPAITTRHARKAVTHSFKFSEIAITRSPGPAMVIVASAVVAISKNPMTHEPIFDPSVRLGYSASAIMSLTYKLHRILAIQPQWKMSSRAISHARLAGIIRIDETEVMTRVLVEKKNPSWWDIHTVASKTLILLVPHITSISQTIPFLNPRISISERN</sequence>
<proteinExistence type="predicted"/>
<comment type="caution">
    <text evidence="1">The sequence shown here is derived from an EMBL/GenBank/DDBJ whole genome shotgun (WGS) entry which is preliminary data.</text>
</comment>
<dbReference type="AlphaFoldDB" id="A0A9P8ARQ6"/>
<dbReference type="GeneID" id="66099611"/>
<name>A0A9P8ARQ6_9AGAR</name>
<accession>A0A9P8ARQ6</accession>
<evidence type="ECO:0000313" key="1">
    <source>
        <dbReference type="EMBL" id="KAG7445444.1"/>
    </source>
</evidence>
<keyword evidence="2" id="KW-1185">Reference proteome</keyword>
<gene>
    <name evidence="1" type="ORF">BT62DRAFT_1007196</name>
</gene>
<evidence type="ECO:0000313" key="2">
    <source>
        <dbReference type="Proteomes" id="UP000812287"/>
    </source>
</evidence>
<reference evidence="1" key="1">
    <citation type="submission" date="2020-11" db="EMBL/GenBank/DDBJ databases">
        <title>Adaptations for nitrogen fixation in a non-lichenized fungal sporocarp promotes dispersal by wood-feeding termites.</title>
        <authorList>
            <consortium name="DOE Joint Genome Institute"/>
            <person name="Koch R.A."/>
            <person name="Yoon G."/>
            <person name="Arayal U."/>
            <person name="Lail K."/>
            <person name="Amirebrahimi M."/>
            <person name="Labutti K."/>
            <person name="Lipzen A."/>
            <person name="Riley R."/>
            <person name="Barry K."/>
            <person name="Henrissat B."/>
            <person name="Grigoriev I.V."/>
            <person name="Herr J.R."/>
            <person name="Aime M.C."/>
        </authorList>
    </citation>
    <scope>NUCLEOTIDE SEQUENCE</scope>
    <source>
        <strain evidence="1">MCA 3950</strain>
    </source>
</reference>
<dbReference type="RefSeq" id="XP_043038944.1">
    <property type="nucleotide sequence ID" value="XM_043177324.1"/>
</dbReference>
<dbReference type="EMBL" id="MU250537">
    <property type="protein sequence ID" value="KAG7445444.1"/>
    <property type="molecule type" value="Genomic_DNA"/>
</dbReference>
<dbReference type="Proteomes" id="UP000812287">
    <property type="component" value="Unassembled WGS sequence"/>
</dbReference>